<sequence length="238" mass="24778">MNMAVAQTPRLAVSPYARRLARERALPLETLRGSGPGGRILAADVLGFVPAAAPVNLPDIVAPSVAAPRIAAFTASVALTALRDLLAALESTGRAFDFDDVLLRAVGRVCGEIPDAAKASDTSVAMELAGRQAVFATVPEMPLTSLHATRLAGLADSRDDAEMPALLSIRLLPASDIRPLMLPLLPGRAMRLAVSVSTAGDHAECLLITDAASVDEVTAAAWLTALKSAIEHPLRLLV</sequence>
<organism evidence="3 4">
    <name type="scientific">Rhizobium loti</name>
    <name type="common">Mesorhizobium loti</name>
    <dbReference type="NCBI Taxonomy" id="381"/>
    <lineage>
        <taxon>Bacteria</taxon>
        <taxon>Pseudomonadati</taxon>
        <taxon>Pseudomonadota</taxon>
        <taxon>Alphaproteobacteria</taxon>
        <taxon>Hyphomicrobiales</taxon>
        <taxon>Phyllobacteriaceae</taxon>
        <taxon>Mesorhizobium</taxon>
    </lineage>
</organism>
<dbReference type="GO" id="GO:0006086">
    <property type="term" value="P:pyruvate decarboxylation to acetyl-CoA"/>
    <property type="evidence" value="ECO:0007669"/>
    <property type="project" value="InterPro"/>
</dbReference>
<evidence type="ECO:0000313" key="4">
    <source>
        <dbReference type="Proteomes" id="UP000245631"/>
    </source>
</evidence>
<name>A0A8E3B439_RHILI</name>
<dbReference type="PROSITE" id="PS51826">
    <property type="entry name" value="PSBD"/>
    <property type="match status" value="1"/>
</dbReference>
<evidence type="ECO:0000256" key="1">
    <source>
        <dbReference type="ARBA" id="ARBA00007317"/>
    </source>
</evidence>
<keyword evidence="3" id="KW-0808">Transferase</keyword>
<dbReference type="EMBL" id="QGGH01000005">
    <property type="protein sequence ID" value="PWJ90254.1"/>
    <property type="molecule type" value="Genomic_DNA"/>
</dbReference>
<dbReference type="InterPro" id="IPR036625">
    <property type="entry name" value="E3-bd_dom_sf"/>
</dbReference>
<accession>A0A8E3B439</accession>
<feature type="domain" description="Peripheral subunit-binding (PSBD)" evidence="2">
    <location>
        <begin position="12"/>
        <end position="49"/>
    </location>
</feature>
<dbReference type="GeneID" id="61053355"/>
<dbReference type="PANTHER" id="PTHR23151:SF90">
    <property type="entry name" value="DIHYDROLIPOYLLYSINE-RESIDUE ACETYLTRANSFERASE COMPONENT OF PYRUVATE DEHYDROGENASE COMPLEX, MITOCHONDRIAL-RELATED"/>
    <property type="match status" value="1"/>
</dbReference>
<keyword evidence="3" id="KW-0670">Pyruvate</keyword>
<dbReference type="AlphaFoldDB" id="A0A8E3B439"/>
<evidence type="ECO:0000259" key="2">
    <source>
        <dbReference type="PROSITE" id="PS51826"/>
    </source>
</evidence>
<protein>
    <submittedName>
        <fullName evidence="3">Pyruvate dehydrogenase E2 component (Dihydrolipoamide acetyltransferase)</fullName>
    </submittedName>
</protein>
<proteinExistence type="inferred from homology"/>
<dbReference type="GO" id="GO:0016746">
    <property type="term" value="F:acyltransferase activity"/>
    <property type="evidence" value="ECO:0007669"/>
    <property type="project" value="InterPro"/>
</dbReference>
<dbReference type="Proteomes" id="UP000245631">
    <property type="component" value="Unassembled WGS sequence"/>
</dbReference>
<comment type="similarity">
    <text evidence="1">Belongs to the 2-oxoacid dehydrogenase family.</text>
</comment>
<dbReference type="SUPFAM" id="SSF47005">
    <property type="entry name" value="Peripheral subunit-binding domain of 2-oxo acid dehydrogenase complex"/>
    <property type="match status" value="1"/>
</dbReference>
<dbReference type="InterPro" id="IPR045257">
    <property type="entry name" value="E2/Pdx1"/>
</dbReference>
<dbReference type="Pfam" id="PF02817">
    <property type="entry name" value="E3_binding"/>
    <property type="match status" value="1"/>
</dbReference>
<dbReference type="Gene3D" id="4.10.320.10">
    <property type="entry name" value="E3-binding domain"/>
    <property type="match status" value="1"/>
</dbReference>
<dbReference type="RefSeq" id="WP_109667072.1">
    <property type="nucleotide sequence ID" value="NZ_QGGH01000005.1"/>
</dbReference>
<comment type="caution">
    <text evidence="3">The sequence shown here is derived from an EMBL/GenBank/DDBJ whole genome shotgun (WGS) entry which is preliminary data.</text>
</comment>
<dbReference type="PANTHER" id="PTHR23151">
    <property type="entry name" value="DIHYDROLIPOAMIDE ACETYL/SUCCINYL-TRANSFERASE-RELATED"/>
    <property type="match status" value="1"/>
</dbReference>
<dbReference type="GO" id="GO:0045254">
    <property type="term" value="C:pyruvate dehydrogenase complex"/>
    <property type="evidence" value="ECO:0007669"/>
    <property type="project" value="InterPro"/>
</dbReference>
<reference evidence="3 4" key="1">
    <citation type="submission" date="2018-05" db="EMBL/GenBank/DDBJ databases">
        <title>Genomic Encyclopedia of Type Strains, Phase IV (KMG-IV): sequencing the most valuable type-strain genomes for metagenomic binning, comparative biology and taxonomic classification.</title>
        <authorList>
            <person name="Goeker M."/>
        </authorList>
    </citation>
    <scope>NUCLEOTIDE SEQUENCE [LARGE SCALE GENOMIC DNA]</scope>
    <source>
        <strain evidence="3 4">DSM 2626</strain>
    </source>
</reference>
<evidence type="ECO:0000313" key="3">
    <source>
        <dbReference type="EMBL" id="PWJ90254.1"/>
    </source>
</evidence>
<gene>
    <name evidence="3" type="ORF">C8D77_105146</name>
</gene>
<dbReference type="InterPro" id="IPR004167">
    <property type="entry name" value="PSBD"/>
</dbReference>